<dbReference type="NCBIfam" id="NF041009">
    <property type="entry name" value="cell_div_CdvB3"/>
    <property type="match status" value="1"/>
</dbReference>
<dbReference type="GO" id="GO:0051301">
    <property type="term" value="P:cell division"/>
    <property type="evidence" value="ECO:0007669"/>
    <property type="project" value="UniProtKB-KW"/>
</dbReference>
<dbReference type="EMBL" id="AP018929">
    <property type="protein sequence ID" value="BBG24039.1"/>
    <property type="molecule type" value="Genomic_DNA"/>
</dbReference>
<dbReference type="EMBL" id="AP018930">
    <property type="protein sequence ID" value="BBG26794.1"/>
    <property type="molecule type" value="Genomic_DNA"/>
</dbReference>
<reference evidence="1 3" key="2">
    <citation type="journal article" date="2020" name="Int. J. Syst. Evol. Microbiol.">
        <title>Sulfuracidifex tepidarius gen. nov., sp. nov. and transfer of Sulfolobus metallicus Huber and Stetter 1992 to the genus Sulfuracidifex as Sulfuracidifex metallicus comb. nov.</title>
        <authorList>
            <person name="Itoh T."/>
            <person name="Miura T."/>
            <person name="Sakai H.D."/>
            <person name="Kato S."/>
            <person name="Ohkuma M."/>
            <person name="Takashina T."/>
        </authorList>
    </citation>
    <scope>NUCLEOTIDE SEQUENCE [LARGE SCALE GENOMIC DNA]</scope>
    <source>
        <strain evidence="1 3">IC-006</strain>
        <strain evidence="2">IC-007</strain>
    </source>
</reference>
<keyword evidence="1" id="KW-0131">Cell cycle</keyword>
<dbReference type="OrthoDB" id="42993at2157"/>
<evidence type="ECO:0000313" key="3">
    <source>
        <dbReference type="Proteomes" id="UP000322983"/>
    </source>
</evidence>
<dbReference type="GeneID" id="41717658"/>
<dbReference type="AlphaFoldDB" id="A0A510DV37"/>
<dbReference type="InterPro" id="IPR053658">
    <property type="entry name" value="Cdv_Coordination_Protein"/>
</dbReference>
<dbReference type="RefSeq" id="WP_054845674.1">
    <property type="nucleotide sequence ID" value="NZ_AP018929.1"/>
</dbReference>
<protein>
    <submittedName>
        <fullName evidence="1">Cell division protein B2</fullName>
    </submittedName>
</protein>
<organism evidence="1 3">
    <name type="scientific">Sulfuracidifex tepidarius</name>
    <dbReference type="NCBI Taxonomy" id="1294262"/>
    <lineage>
        <taxon>Archaea</taxon>
        <taxon>Thermoproteota</taxon>
        <taxon>Thermoprotei</taxon>
        <taxon>Sulfolobales</taxon>
        <taxon>Sulfolobaceae</taxon>
        <taxon>Sulfuracidifex</taxon>
    </lineage>
</organism>
<name>A0A510DV37_9CREN</name>
<accession>A0A510E2Q9</accession>
<dbReference type="STRING" id="1294262.GCA_001316085_01314"/>
<evidence type="ECO:0000313" key="2">
    <source>
        <dbReference type="EMBL" id="BBG26794.1"/>
    </source>
</evidence>
<gene>
    <name evidence="1" type="ORF">IC006_1340</name>
    <name evidence="2" type="ORF">IC007_1315</name>
</gene>
<dbReference type="Proteomes" id="UP000325030">
    <property type="component" value="Chromosome"/>
</dbReference>
<evidence type="ECO:0000313" key="1">
    <source>
        <dbReference type="EMBL" id="BBG24039.1"/>
    </source>
</evidence>
<keyword evidence="3" id="KW-1185">Reference proteome</keyword>
<keyword evidence="1" id="KW-0132">Cell division</keyword>
<evidence type="ECO:0000313" key="4">
    <source>
        <dbReference type="Proteomes" id="UP000325030"/>
    </source>
</evidence>
<reference evidence="4" key="1">
    <citation type="submission" date="2018-09" db="EMBL/GenBank/DDBJ databases">
        <title>Complete Genome Sequencing of Sulfolobus sp. JCM 16834.</title>
        <authorList>
            <person name="Kato S."/>
            <person name="Itoh T."/>
            <person name="Ohkuma M."/>
        </authorList>
    </citation>
    <scope>NUCLEOTIDE SEQUENCE [LARGE SCALE GENOMIC DNA]</scope>
    <source>
        <strain evidence="4">IC-007</strain>
    </source>
</reference>
<proteinExistence type="predicted"/>
<dbReference type="Proteomes" id="UP000322983">
    <property type="component" value="Chromosome"/>
</dbReference>
<sequence length="165" mass="19159">MFGKRKVTLADVLTDIKIARNRVRIYKNRMKDRILKYNQMAERNFGRFTSISAEYMKEVDQLQRVVQFLDTLDILLEMAEIKIETIVYIGYIVNEAPAVIEALKELKKQMGGIPELSVMLEDIYSGFYASVEVPQEMKIRSTEEGKKVLEEAEKISESREEKLLS</sequence>
<accession>A0A510DV37</accession>
<dbReference type="KEGG" id="step:IC006_1340"/>